<evidence type="ECO:0000259" key="4">
    <source>
        <dbReference type="Pfam" id="PF04548"/>
    </source>
</evidence>
<feature type="region of interest" description="Disordered" evidence="3">
    <location>
        <begin position="292"/>
        <end position="349"/>
    </location>
</feature>
<dbReference type="InterPro" id="IPR027417">
    <property type="entry name" value="P-loop_NTPase"/>
</dbReference>
<accession>A0A815VA29</accession>
<evidence type="ECO:0000256" key="1">
    <source>
        <dbReference type="ARBA" id="ARBA00008535"/>
    </source>
</evidence>
<dbReference type="EMBL" id="CAJNOJ010000815">
    <property type="protein sequence ID" value="CAF1525406.1"/>
    <property type="molecule type" value="Genomic_DNA"/>
</dbReference>
<dbReference type="AlphaFoldDB" id="A0A815VA29"/>
<feature type="compositionally biased region" description="Basic and acidic residues" evidence="3">
    <location>
        <begin position="317"/>
        <end position="327"/>
    </location>
</feature>
<evidence type="ECO:0000313" key="6">
    <source>
        <dbReference type="Proteomes" id="UP000663852"/>
    </source>
</evidence>
<dbReference type="SUPFAM" id="SSF52540">
    <property type="entry name" value="P-loop containing nucleoside triphosphate hydrolases"/>
    <property type="match status" value="1"/>
</dbReference>
<dbReference type="OrthoDB" id="5985928at2759"/>
<proteinExistence type="inferred from homology"/>
<feature type="compositionally biased region" description="Basic and acidic residues" evidence="3">
    <location>
        <begin position="292"/>
        <end position="308"/>
    </location>
</feature>
<keyword evidence="2" id="KW-0547">Nucleotide-binding</keyword>
<gene>
    <name evidence="5" type="ORF">EDS130_LOCUS44164</name>
</gene>
<name>A0A815VA29_ADIRI</name>
<comment type="similarity">
    <text evidence="1">Belongs to the TRAFAC class TrmE-Era-EngA-EngB-Septin-like GTPase superfamily. AIG1/Toc34/Toc159-like paraseptin GTPase family. IAN subfamily.</text>
</comment>
<comment type="caution">
    <text evidence="5">The sequence shown here is derived from an EMBL/GenBank/DDBJ whole genome shotgun (WGS) entry which is preliminary data.</text>
</comment>
<organism evidence="5 6">
    <name type="scientific">Adineta ricciae</name>
    <name type="common">Rotifer</name>
    <dbReference type="NCBI Taxonomy" id="249248"/>
    <lineage>
        <taxon>Eukaryota</taxon>
        <taxon>Metazoa</taxon>
        <taxon>Spiralia</taxon>
        <taxon>Gnathifera</taxon>
        <taxon>Rotifera</taxon>
        <taxon>Eurotatoria</taxon>
        <taxon>Bdelloidea</taxon>
        <taxon>Adinetida</taxon>
        <taxon>Adinetidae</taxon>
        <taxon>Adineta</taxon>
    </lineage>
</organism>
<evidence type="ECO:0000313" key="5">
    <source>
        <dbReference type="EMBL" id="CAF1525406.1"/>
    </source>
</evidence>
<evidence type="ECO:0000256" key="2">
    <source>
        <dbReference type="ARBA" id="ARBA00022741"/>
    </source>
</evidence>
<sequence length="349" mass="39985">MSDVYRPGLITLGNSGVGKSFLCDILVGRDAFSHRFNAMSVTQVTNSIDAAIGSHQITVFDIPGLIEAEQQRIEVNKKEIDKAFAQRPNCIIIFVFGPENGRIKNKDVVAFNAINEAYAFRPESLILVVNGIPKDRPDDYEQTTLTLLQKLLKGVSVNNGNLYFTQFIEVNDVNERNRLRSRLVPIVSNYVPQTNGKKQDIPTTLSELKSREDEVKKAQAALEAERKEHEQRLAEQRRVAAANEAEAKRKKEEMKRLEREQQRILAEQQLEKERQLVEQKRILEIERKAKKEAERRAAQVRRDQEIAQRKKQAAEQARLKKEAELQARRNRVVPSWQQDTDTDSDCVIS</sequence>
<evidence type="ECO:0000256" key="3">
    <source>
        <dbReference type="SAM" id="MobiDB-lite"/>
    </source>
</evidence>
<reference evidence="5" key="1">
    <citation type="submission" date="2021-02" db="EMBL/GenBank/DDBJ databases">
        <authorList>
            <person name="Nowell W R."/>
        </authorList>
    </citation>
    <scope>NUCLEOTIDE SEQUENCE</scope>
</reference>
<dbReference type="Proteomes" id="UP000663852">
    <property type="component" value="Unassembled WGS sequence"/>
</dbReference>
<dbReference type="Pfam" id="PF04548">
    <property type="entry name" value="AIG1"/>
    <property type="match status" value="1"/>
</dbReference>
<dbReference type="InterPro" id="IPR006703">
    <property type="entry name" value="G_AIG1"/>
</dbReference>
<dbReference type="GO" id="GO:0005525">
    <property type="term" value="F:GTP binding"/>
    <property type="evidence" value="ECO:0007669"/>
    <property type="project" value="InterPro"/>
</dbReference>
<protein>
    <recommendedName>
        <fullName evidence="4">AIG1-type G domain-containing protein</fullName>
    </recommendedName>
</protein>
<feature type="compositionally biased region" description="Acidic residues" evidence="3">
    <location>
        <begin position="340"/>
        <end position="349"/>
    </location>
</feature>
<dbReference type="Gene3D" id="3.40.50.300">
    <property type="entry name" value="P-loop containing nucleotide triphosphate hydrolases"/>
    <property type="match status" value="1"/>
</dbReference>
<feature type="domain" description="AIG1-type G" evidence="4">
    <location>
        <begin position="9"/>
        <end position="121"/>
    </location>
</feature>